<dbReference type="InterPro" id="IPR036291">
    <property type="entry name" value="NAD(P)-bd_dom_sf"/>
</dbReference>
<evidence type="ECO:0000256" key="1">
    <source>
        <dbReference type="ARBA" id="ARBA00008072"/>
    </source>
</evidence>
<accession>A0A9P9E2M1</accession>
<dbReference type="AlphaFoldDB" id="A0A9P9E2M1"/>
<dbReference type="Pfam" id="PF00107">
    <property type="entry name" value="ADH_zinc_N"/>
    <property type="match status" value="1"/>
</dbReference>
<dbReference type="Gene3D" id="3.40.50.720">
    <property type="entry name" value="NAD(P)-binding Rossmann-like Domain"/>
    <property type="match status" value="1"/>
</dbReference>
<dbReference type="SMART" id="SM00829">
    <property type="entry name" value="PKS_ER"/>
    <property type="match status" value="1"/>
</dbReference>
<dbReference type="EMBL" id="JAGMUU010000020">
    <property type="protein sequence ID" value="KAH7129758.1"/>
    <property type="molecule type" value="Genomic_DNA"/>
</dbReference>
<keyword evidence="2" id="KW-0560">Oxidoreductase</keyword>
<feature type="domain" description="Enoyl reductase (ER)" evidence="3">
    <location>
        <begin position="17"/>
        <end position="348"/>
    </location>
</feature>
<dbReference type="InterPro" id="IPR020843">
    <property type="entry name" value="ER"/>
</dbReference>
<dbReference type="SUPFAM" id="SSF50129">
    <property type="entry name" value="GroES-like"/>
    <property type="match status" value="1"/>
</dbReference>
<dbReference type="InterPro" id="IPR011032">
    <property type="entry name" value="GroES-like_sf"/>
</dbReference>
<dbReference type="Gene3D" id="3.90.180.10">
    <property type="entry name" value="Medium-chain alcohol dehydrogenases, catalytic domain"/>
    <property type="match status" value="1"/>
</dbReference>
<evidence type="ECO:0000256" key="2">
    <source>
        <dbReference type="ARBA" id="ARBA00023002"/>
    </source>
</evidence>
<evidence type="ECO:0000313" key="5">
    <source>
        <dbReference type="Proteomes" id="UP000717696"/>
    </source>
</evidence>
<evidence type="ECO:0000259" key="3">
    <source>
        <dbReference type="SMART" id="SM00829"/>
    </source>
</evidence>
<dbReference type="InterPro" id="IPR047122">
    <property type="entry name" value="Trans-enoyl_RdTase-like"/>
</dbReference>
<dbReference type="SUPFAM" id="SSF51735">
    <property type="entry name" value="NAD(P)-binding Rossmann-fold domains"/>
    <property type="match status" value="1"/>
</dbReference>
<gene>
    <name evidence="4" type="ORF">B0J13DRAFT_132131</name>
</gene>
<comment type="similarity">
    <text evidence="1">Belongs to the zinc-containing alcohol dehydrogenase family.</text>
</comment>
<protein>
    <recommendedName>
        <fullName evidence="3">Enoyl reductase (ER) domain-containing protein</fullName>
    </recommendedName>
</protein>
<evidence type="ECO:0000313" key="4">
    <source>
        <dbReference type="EMBL" id="KAH7129758.1"/>
    </source>
</evidence>
<reference evidence="4" key="1">
    <citation type="journal article" date="2021" name="Nat. Commun.">
        <title>Genetic determinants of endophytism in the Arabidopsis root mycobiome.</title>
        <authorList>
            <person name="Mesny F."/>
            <person name="Miyauchi S."/>
            <person name="Thiergart T."/>
            <person name="Pickel B."/>
            <person name="Atanasova L."/>
            <person name="Karlsson M."/>
            <person name="Huettel B."/>
            <person name="Barry K.W."/>
            <person name="Haridas S."/>
            <person name="Chen C."/>
            <person name="Bauer D."/>
            <person name="Andreopoulos W."/>
            <person name="Pangilinan J."/>
            <person name="LaButti K."/>
            <person name="Riley R."/>
            <person name="Lipzen A."/>
            <person name="Clum A."/>
            <person name="Drula E."/>
            <person name="Henrissat B."/>
            <person name="Kohler A."/>
            <person name="Grigoriev I.V."/>
            <person name="Martin F.M."/>
            <person name="Hacquard S."/>
        </authorList>
    </citation>
    <scope>NUCLEOTIDE SEQUENCE</scope>
    <source>
        <strain evidence="4">MPI-CAGE-AT-0021</strain>
    </source>
</reference>
<dbReference type="OrthoDB" id="48317at2759"/>
<keyword evidence="5" id="KW-1185">Reference proteome</keyword>
<organism evidence="4 5">
    <name type="scientific">Dactylonectria estremocensis</name>
    <dbReference type="NCBI Taxonomy" id="1079267"/>
    <lineage>
        <taxon>Eukaryota</taxon>
        <taxon>Fungi</taxon>
        <taxon>Dikarya</taxon>
        <taxon>Ascomycota</taxon>
        <taxon>Pezizomycotina</taxon>
        <taxon>Sordariomycetes</taxon>
        <taxon>Hypocreomycetidae</taxon>
        <taxon>Hypocreales</taxon>
        <taxon>Nectriaceae</taxon>
        <taxon>Dactylonectria</taxon>
    </lineage>
</organism>
<dbReference type="InterPro" id="IPR013154">
    <property type="entry name" value="ADH-like_N"/>
</dbReference>
<name>A0A9P9E2M1_9HYPO</name>
<dbReference type="Proteomes" id="UP000717696">
    <property type="component" value="Unassembled WGS sequence"/>
</dbReference>
<dbReference type="InterPro" id="IPR013149">
    <property type="entry name" value="ADH-like_C"/>
</dbReference>
<dbReference type="CDD" id="cd08249">
    <property type="entry name" value="enoyl_reductase_like"/>
    <property type="match status" value="1"/>
</dbReference>
<dbReference type="PANTHER" id="PTHR45348:SF2">
    <property type="entry name" value="ZINC-TYPE ALCOHOL DEHYDROGENASE-LIKE PROTEIN C2E1P3.01"/>
    <property type="match status" value="1"/>
</dbReference>
<proteinExistence type="inferred from homology"/>
<dbReference type="GO" id="GO:0016651">
    <property type="term" value="F:oxidoreductase activity, acting on NAD(P)H"/>
    <property type="evidence" value="ECO:0007669"/>
    <property type="project" value="InterPro"/>
</dbReference>
<sequence>MSGITCTAVVQRIEPAGSILVEEQVQLPSLQEHQVLVRVVRAAFNPTDAQAFDVNAFGNGAVLGCDFAGIVEEAHPTVTRYKKGDRISALVWGGEKIPVGAYSQYCIADERIAFPVAPSLDLNEAVTIPLATATAWLALLSKGCLDMSQERGKKTPVLIWGGGSTVGSFTIQLARILGLEVITTCSPRSFEVVKRHGATHAFDYKDADVVDQIQKCSPGLKHAFDTIGNAKSSTQASASMGANNGNVCTVRPGKAFTEGVASHIKITDVFVFTAFLKEHTYRQVYHWPVLPEDHKLTVELYEQIPKWVEQGTFKPQRPRKMGKLSADTVATAMQLYRDNALTNEKCVFDVGDI</sequence>
<dbReference type="Pfam" id="PF08240">
    <property type="entry name" value="ADH_N"/>
    <property type="match status" value="1"/>
</dbReference>
<dbReference type="PANTHER" id="PTHR45348">
    <property type="entry name" value="HYPOTHETICAL OXIDOREDUCTASE (EUROFUNG)"/>
    <property type="match status" value="1"/>
</dbReference>
<comment type="caution">
    <text evidence="4">The sequence shown here is derived from an EMBL/GenBank/DDBJ whole genome shotgun (WGS) entry which is preliminary data.</text>
</comment>